<organism evidence="1 2">
    <name type="scientific">Humisphaera borealis</name>
    <dbReference type="NCBI Taxonomy" id="2807512"/>
    <lineage>
        <taxon>Bacteria</taxon>
        <taxon>Pseudomonadati</taxon>
        <taxon>Planctomycetota</taxon>
        <taxon>Phycisphaerae</taxon>
        <taxon>Tepidisphaerales</taxon>
        <taxon>Tepidisphaeraceae</taxon>
        <taxon>Humisphaera</taxon>
    </lineage>
</organism>
<evidence type="ECO:0000313" key="2">
    <source>
        <dbReference type="Proteomes" id="UP000593765"/>
    </source>
</evidence>
<protein>
    <submittedName>
        <fullName evidence="1">Choice-of-anchor J domain-containing protein</fullName>
    </submittedName>
</protein>
<keyword evidence="2" id="KW-1185">Reference proteome</keyword>
<name>A0A7M2WRY2_9BACT</name>
<dbReference type="KEGG" id="hbs:IPV69_18745"/>
<accession>A0A7M2WRY2</accession>
<gene>
    <name evidence="1" type="ORF">IPV69_18745</name>
</gene>
<dbReference type="Proteomes" id="UP000593765">
    <property type="component" value="Chromosome"/>
</dbReference>
<dbReference type="EMBL" id="CP063458">
    <property type="protein sequence ID" value="QOV88277.1"/>
    <property type="molecule type" value="Genomic_DNA"/>
</dbReference>
<proteinExistence type="predicted"/>
<dbReference type="Gene3D" id="2.60.120.200">
    <property type="match status" value="1"/>
</dbReference>
<dbReference type="AlphaFoldDB" id="A0A7M2WRY2"/>
<dbReference type="RefSeq" id="WP_206291252.1">
    <property type="nucleotide sequence ID" value="NZ_CP063458.1"/>
</dbReference>
<evidence type="ECO:0000313" key="1">
    <source>
        <dbReference type="EMBL" id="QOV88277.1"/>
    </source>
</evidence>
<dbReference type="NCBIfam" id="NF038128">
    <property type="entry name" value="choice_anch_J"/>
    <property type="match status" value="1"/>
</dbReference>
<reference evidence="1 2" key="1">
    <citation type="submission" date="2020-10" db="EMBL/GenBank/DDBJ databases">
        <title>Wide distribution of Phycisphaera-like planctomycetes from WD2101 soil group in peatlands and genome analysis of the first cultivated representative.</title>
        <authorList>
            <person name="Dedysh S.N."/>
            <person name="Beletsky A.V."/>
            <person name="Ivanova A."/>
            <person name="Kulichevskaya I.S."/>
            <person name="Suzina N.E."/>
            <person name="Philippov D.A."/>
            <person name="Rakitin A.L."/>
            <person name="Mardanov A.V."/>
            <person name="Ravin N.V."/>
        </authorList>
    </citation>
    <scope>NUCLEOTIDE SEQUENCE [LARGE SCALE GENOMIC DNA]</scope>
    <source>
        <strain evidence="1 2">M1803</strain>
    </source>
</reference>
<sequence>MDTSSREELLISPNGEEMRGHIGALAELAVLVSLVAAGPTAAADIFSDDFSSFSSTTTWTVLNRSSPVGTTTWQQGAINSGLTAMGGGSAFAAVGYESAGAGGNATASNWLVSPAMTLENGQSLTFDAIGQDGQGFPDRLQVRLNITNAGSDVGTTAVSVGDFGRLLLDINPTYQSAPNPLAFPTSWTHYALPISGLSGPVQGRFAFRYFVEDTGPDGSRGTEIAIDNVRLTAVPEPGMVAVIIPSILGLLGRFRSSTRPGGSK</sequence>